<organism evidence="14">
    <name type="scientific">Yarrowia lipolytica</name>
    <name type="common">Candida lipolytica</name>
    <dbReference type="NCBI Taxonomy" id="4952"/>
    <lineage>
        <taxon>Eukaryota</taxon>
        <taxon>Fungi</taxon>
        <taxon>Dikarya</taxon>
        <taxon>Ascomycota</taxon>
        <taxon>Saccharomycotina</taxon>
        <taxon>Dipodascomycetes</taxon>
        <taxon>Dipodascales</taxon>
        <taxon>Dipodascales incertae sedis</taxon>
        <taxon>Yarrowia</taxon>
    </lineage>
</organism>
<evidence type="ECO:0000256" key="1">
    <source>
        <dbReference type="ARBA" id="ARBA00004305"/>
    </source>
</evidence>
<dbReference type="FunFam" id="3.30.930.10:FF:000039">
    <property type="entry name" value="Threonyl-tRNA synthetase, mitochondrial"/>
    <property type="match status" value="1"/>
</dbReference>
<dbReference type="SUPFAM" id="SSF52954">
    <property type="entry name" value="Class II aaRS ABD-related"/>
    <property type="match status" value="1"/>
</dbReference>
<evidence type="ECO:0000313" key="14">
    <source>
        <dbReference type="EMBL" id="CAE02700.1"/>
    </source>
</evidence>
<protein>
    <recommendedName>
        <fullName evidence="3">threonine--tRNA ligase</fullName>
        <ecNumber evidence="3">6.1.1.3</ecNumber>
    </recommendedName>
    <alternativeName>
        <fullName evidence="11">Threonyl-tRNA synthetase</fullName>
    </alternativeName>
</protein>
<evidence type="ECO:0000256" key="7">
    <source>
        <dbReference type="ARBA" id="ARBA00022917"/>
    </source>
</evidence>
<evidence type="ECO:0000256" key="11">
    <source>
        <dbReference type="ARBA" id="ARBA00031900"/>
    </source>
</evidence>
<dbReference type="SUPFAM" id="SSF55681">
    <property type="entry name" value="Class II aaRS and biotin synthetases"/>
    <property type="match status" value="1"/>
</dbReference>
<keyword evidence="7" id="KW-0648">Protein biosynthesis</keyword>
<dbReference type="FunFam" id="3.40.50.800:FF:000023">
    <property type="entry name" value="Threonyl-tRNA synthetase mitochondrial"/>
    <property type="match status" value="1"/>
</dbReference>
<dbReference type="PRINTS" id="PR01047">
    <property type="entry name" value="TRNASYNTHTHR"/>
</dbReference>
<dbReference type="InterPro" id="IPR033728">
    <property type="entry name" value="ThrRS_core"/>
</dbReference>
<keyword evidence="8" id="KW-0809">Transit peptide</keyword>
<dbReference type="CDD" id="cd00771">
    <property type="entry name" value="ThrRS_core"/>
    <property type="match status" value="1"/>
</dbReference>
<dbReference type="Pfam" id="PF03129">
    <property type="entry name" value="HGTP_anticodon"/>
    <property type="match status" value="1"/>
</dbReference>
<dbReference type="InterPro" id="IPR047246">
    <property type="entry name" value="ThrRS_anticodon"/>
</dbReference>
<gene>
    <name evidence="14" type="primary">mts1</name>
</gene>
<dbReference type="InterPro" id="IPR004154">
    <property type="entry name" value="Anticodon-bd"/>
</dbReference>
<name>Q6H9P8_YARLL</name>
<dbReference type="InterPro" id="IPR002314">
    <property type="entry name" value="aa-tRNA-synt_IIb"/>
</dbReference>
<dbReference type="Gene3D" id="3.40.50.800">
    <property type="entry name" value="Anticodon-binding domain"/>
    <property type="match status" value="1"/>
</dbReference>
<dbReference type="InterPro" id="IPR006195">
    <property type="entry name" value="aa-tRNA-synth_II"/>
</dbReference>
<dbReference type="InterPro" id="IPR002320">
    <property type="entry name" value="Thr-tRNA-ligase_IIa"/>
</dbReference>
<dbReference type="GO" id="GO:0070159">
    <property type="term" value="P:mitochondrial threonyl-tRNA aminoacylation"/>
    <property type="evidence" value="ECO:0007669"/>
    <property type="project" value="TreeGrafter"/>
</dbReference>
<dbReference type="CDD" id="cd00860">
    <property type="entry name" value="ThrRS_anticodon"/>
    <property type="match status" value="1"/>
</dbReference>
<dbReference type="NCBIfam" id="TIGR00418">
    <property type="entry name" value="thrS"/>
    <property type="match status" value="1"/>
</dbReference>
<dbReference type="EC" id="6.1.1.3" evidence="3"/>
<evidence type="ECO:0000256" key="12">
    <source>
        <dbReference type="ARBA" id="ARBA00049515"/>
    </source>
</evidence>
<keyword evidence="10" id="KW-0030">Aminoacyl-tRNA synthetase</keyword>
<dbReference type="PANTHER" id="PTHR11451">
    <property type="entry name" value="THREONINE-TRNA LIGASE"/>
    <property type="match status" value="1"/>
</dbReference>
<dbReference type="InterPro" id="IPR036621">
    <property type="entry name" value="Anticodon-bd_dom_sf"/>
</dbReference>
<keyword evidence="4" id="KW-0436">Ligase</keyword>
<evidence type="ECO:0000256" key="9">
    <source>
        <dbReference type="ARBA" id="ARBA00023128"/>
    </source>
</evidence>
<comment type="catalytic activity">
    <reaction evidence="12">
        <text>tRNA(Thr) + L-threonine + ATP = L-threonyl-tRNA(Thr) + AMP + diphosphate + H(+)</text>
        <dbReference type="Rhea" id="RHEA:24624"/>
        <dbReference type="Rhea" id="RHEA-COMP:9670"/>
        <dbReference type="Rhea" id="RHEA-COMP:9704"/>
        <dbReference type="ChEBI" id="CHEBI:15378"/>
        <dbReference type="ChEBI" id="CHEBI:30616"/>
        <dbReference type="ChEBI" id="CHEBI:33019"/>
        <dbReference type="ChEBI" id="CHEBI:57926"/>
        <dbReference type="ChEBI" id="CHEBI:78442"/>
        <dbReference type="ChEBI" id="CHEBI:78534"/>
        <dbReference type="ChEBI" id="CHEBI:456215"/>
        <dbReference type="EC" id="6.1.1.3"/>
    </reaction>
</comment>
<keyword evidence="5" id="KW-0547">Nucleotide-binding</keyword>
<accession>Q6H9P8</accession>
<keyword evidence="6" id="KW-0067">ATP-binding</keyword>
<dbReference type="Pfam" id="PF00587">
    <property type="entry name" value="tRNA-synt_2b"/>
    <property type="match status" value="1"/>
</dbReference>
<dbReference type="PANTHER" id="PTHR11451:SF50">
    <property type="entry name" value="THREONINE--TRNA LIGASE, MITOCHONDRIAL"/>
    <property type="match status" value="1"/>
</dbReference>
<evidence type="ECO:0000256" key="5">
    <source>
        <dbReference type="ARBA" id="ARBA00022741"/>
    </source>
</evidence>
<dbReference type="AlphaFoldDB" id="Q6H9P8"/>
<dbReference type="InterPro" id="IPR045864">
    <property type="entry name" value="aa-tRNA-synth_II/BPL/LPL"/>
</dbReference>
<evidence type="ECO:0000256" key="8">
    <source>
        <dbReference type="ARBA" id="ARBA00022946"/>
    </source>
</evidence>
<dbReference type="VEuPathDB" id="FungiDB:YALI1_A09121g"/>
<evidence type="ECO:0000256" key="4">
    <source>
        <dbReference type="ARBA" id="ARBA00022598"/>
    </source>
</evidence>
<dbReference type="GO" id="GO:0004829">
    <property type="term" value="F:threonine-tRNA ligase activity"/>
    <property type="evidence" value="ECO:0007669"/>
    <property type="project" value="UniProtKB-EC"/>
</dbReference>
<evidence type="ECO:0000256" key="10">
    <source>
        <dbReference type="ARBA" id="ARBA00023146"/>
    </source>
</evidence>
<dbReference type="GO" id="GO:0005524">
    <property type="term" value="F:ATP binding"/>
    <property type="evidence" value="ECO:0007669"/>
    <property type="project" value="UniProtKB-KW"/>
</dbReference>
<comment type="subcellular location">
    <subcellularLocation>
        <location evidence="1">Mitochondrion matrix</location>
    </subcellularLocation>
</comment>
<feature type="domain" description="Aminoacyl-transfer RNA synthetases class-II family profile" evidence="13">
    <location>
        <begin position="71"/>
        <end position="346"/>
    </location>
</feature>
<dbReference type="GO" id="GO:0005759">
    <property type="term" value="C:mitochondrial matrix"/>
    <property type="evidence" value="ECO:0007669"/>
    <property type="project" value="UniProtKB-SubCell"/>
</dbReference>
<keyword evidence="9" id="KW-0496">Mitochondrion</keyword>
<evidence type="ECO:0000259" key="13">
    <source>
        <dbReference type="PROSITE" id="PS50862"/>
    </source>
</evidence>
<evidence type="ECO:0000256" key="6">
    <source>
        <dbReference type="ARBA" id="ARBA00022840"/>
    </source>
</evidence>
<dbReference type="Gene3D" id="3.30.930.10">
    <property type="entry name" value="Bira Bifunctional Protein, Domain 2"/>
    <property type="match status" value="1"/>
</dbReference>
<evidence type="ECO:0000256" key="3">
    <source>
        <dbReference type="ARBA" id="ARBA00013163"/>
    </source>
</evidence>
<dbReference type="PROSITE" id="PS50862">
    <property type="entry name" value="AA_TRNA_LIGASE_II"/>
    <property type="match status" value="1"/>
</dbReference>
<comment type="similarity">
    <text evidence="2">Belongs to the class-II aminoacyl-tRNA synthetase family.</text>
</comment>
<dbReference type="VEuPathDB" id="FungiDB:YALI0_A09427g"/>
<dbReference type="EMBL" id="AJ575660">
    <property type="protein sequence ID" value="CAE02700.1"/>
    <property type="molecule type" value="Genomic_DNA"/>
</dbReference>
<reference evidence="14" key="1">
    <citation type="submission" date="2003-07" db="EMBL/GenBank/DDBJ databases">
        <title>Seqence analysis of the 78189 bp contained in the BAC C6-G9 of Yarrowia lipolytica.</title>
        <authorList>
            <person name="Dominguez A."/>
            <person name="Sanchez M."/>
            <person name="Sorais F."/>
            <person name="Ferminan E."/>
            <person name="Gaillardin C."/>
        </authorList>
    </citation>
    <scope>NUCLEOTIDE SEQUENCE</scope>
</reference>
<evidence type="ECO:0000256" key="2">
    <source>
        <dbReference type="ARBA" id="ARBA00008226"/>
    </source>
</evidence>
<sequence>MLRTALRRAAKPSRVPRRTLTTSLPALCSRTECQKSANQPITLTAETKSISDRQQLYWISPESPGSAFFLPHGQRIYSRLGEFMRLQLRVFGFQEISSPIMYKNSLWKQSGHWEKFQDDMFRVQPGHEETSVEEEFSLKPMNCPGHCLLFNSLKRSYRELPLRYSDFSPLHRNEASGALIGLTRVRRFHQDDGHIFCTPEQVESEISRALKLVQQTYNTFGLEISRVVLSTRPETFIGDIEQWNDAEKALTSVLDSWSVSKGKWELNAGDGAFYGPKIDILVKDKHGKEHQTATTQLDFQLPERFQLKYFDASETAQRPVMVHRAVYGSLERFLAILIDHYEGKWPLWLSPRQCMVLPVGEAQNEFAEKVAAQLSGLPSITDQSTPLSASTLFCDVDTRSETLGQKIKQARNEGYSYIAVIGDKEMQEGKVTVQKPGKKDRQLLTVDEARDFFHKEQNAFR</sequence>
<proteinExistence type="inferred from homology"/>